<evidence type="ECO:0000256" key="5">
    <source>
        <dbReference type="ARBA" id="ARBA00023136"/>
    </source>
</evidence>
<proteinExistence type="predicted"/>
<evidence type="ECO:0000256" key="3">
    <source>
        <dbReference type="ARBA" id="ARBA00022692"/>
    </source>
</evidence>
<keyword evidence="5 6" id="KW-0472">Membrane</keyword>
<feature type="transmembrane region" description="Helical" evidence="6">
    <location>
        <begin position="416"/>
        <end position="438"/>
    </location>
</feature>
<feature type="transmembrane region" description="Helical" evidence="6">
    <location>
        <begin position="757"/>
        <end position="779"/>
    </location>
</feature>
<dbReference type="InterPro" id="IPR025857">
    <property type="entry name" value="MacB_PCD"/>
</dbReference>
<name>A0A9W5P2K9_BACCE</name>
<reference evidence="9 10" key="1">
    <citation type="submission" date="2012-04" db="EMBL/GenBank/DDBJ databases">
        <title>The Genome Sequence of Bacillus cereus VD154.</title>
        <authorList>
            <consortium name="The Broad Institute Genome Sequencing Platform"/>
            <consortium name="The Broad Institute Genome Sequencing Center for Infectious Disease"/>
            <person name="Feldgarden M."/>
            <person name="Van der Auwera G.A."/>
            <person name="Mahillon J."/>
            <person name="Duprez V."/>
            <person name="Timmery S."/>
            <person name="Mattelet C."/>
            <person name="Dierick K."/>
            <person name="Sun M."/>
            <person name="Yu Z."/>
            <person name="Zhu L."/>
            <person name="Hu X."/>
            <person name="Shank E.B."/>
            <person name="Swiecicka I."/>
            <person name="Hansen B.M."/>
            <person name="Andrup L."/>
            <person name="Young S.K."/>
            <person name="Zeng Q."/>
            <person name="Gargeya S."/>
            <person name="Fitzgerald M."/>
            <person name="Haas B."/>
            <person name="Abouelleil A."/>
            <person name="Alvarado L."/>
            <person name="Arachchi H.M."/>
            <person name="Berlin A."/>
            <person name="Chapman S.B."/>
            <person name="Goldberg J."/>
            <person name="Griggs A."/>
            <person name="Gujja S."/>
            <person name="Hansen M."/>
            <person name="Howarth C."/>
            <person name="Imamovic A."/>
            <person name="Larimer J."/>
            <person name="McCowen C."/>
            <person name="Montmayeur A."/>
            <person name="Murphy C."/>
            <person name="Neiman D."/>
            <person name="Pearson M."/>
            <person name="Priest M."/>
            <person name="Roberts A."/>
            <person name="Saif S."/>
            <person name="Shea T."/>
            <person name="Sisk P."/>
            <person name="Sykes S."/>
            <person name="Wortman J."/>
            <person name="Nusbaum C."/>
            <person name="Birren B."/>
        </authorList>
    </citation>
    <scope>NUCLEOTIDE SEQUENCE [LARGE SCALE GENOMIC DNA]</scope>
    <source>
        <strain evidence="9 10">VD154</strain>
    </source>
</reference>
<dbReference type="Pfam" id="PF12704">
    <property type="entry name" value="MacB_PCD"/>
    <property type="match status" value="1"/>
</dbReference>
<evidence type="ECO:0000256" key="6">
    <source>
        <dbReference type="SAM" id="Phobius"/>
    </source>
</evidence>
<feature type="transmembrane region" description="Helical" evidence="6">
    <location>
        <begin position="290"/>
        <end position="319"/>
    </location>
</feature>
<feature type="transmembrane region" description="Helical" evidence="6">
    <location>
        <begin position="339"/>
        <end position="359"/>
    </location>
</feature>
<dbReference type="GO" id="GO:0005886">
    <property type="term" value="C:plasma membrane"/>
    <property type="evidence" value="ECO:0007669"/>
    <property type="project" value="UniProtKB-SubCell"/>
</dbReference>
<dbReference type="InterPro" id="IPR003838">
    <property type="entry name" value="ABC3_permease_C"/>
</dbReference>
<feature type="transmembrane region" description="Helical" evidence="6">
    <location>
        <begin position="245"/>
        <end position="270"/>
    </location>
</feature>
<dbReference type="PANTHER" id="PTHR30287:SF2">
    <property type="entry name" value="BLL1001 PROTEIN"/>
    <property type="match status" value="1"/>
</dbReference>
<evidence type="ECO:0000313" key="10">
    <source>
        <dbReference type="Proteomes" id="UP000006967"/>
    </source>
</evidence>
<evidence type="ECO:0000313" key="9">
    <source>
        <dbReference type="EMBL" id="EJR71939.1"/>
    </source>
</evidence>
<sequence>MIRSIRGIALRFFRANKFIALSSIVSVMLSISLIITMGTFSVNARHSIENKVKQIYGDMDLSVGYSSDQTKVMDKSLLDKITSSKSIKQSSSALVTRLKVDSLNTNMYTVGVQNDLLTKSKYHFNENIESNEVIINKELAQVLKVRIGDSILIENKQYKIKELLTDLDATGMPPDIIMLSKDTVQRLMQEKNSKNIEATYVLIKMKENEDVLTLANQIREIDSDLRIDVTEEDEFLKSNLASLNIFMIILSVLMLVVTSLMIISNFELFLYKYKNQISIMRSIGATTKQIFKVVLFQCSLINIIGTILGFVLAVISNQFLQKWLEKLFSFQISSLGFDYKIAVMVMIFGAILIEIFMLFPSYKSAKVLPFKIMQDNEKVDFSNKNKYLKFGKFITFISVALILIGRFVTYGEDTRVAFVLIGSLLLILGIFILFPIYLPTLLTRTLPIIKFLIGNTSFVAIKNLIPQVKKNTFVVLTISTMMIIAVFGSALLKTIQKNEEAYLKQEYPTNIIVKSHLSKNSTIKHAELQAEIKKIKSVKEVSTLSNFVSAELKKGDQYVSFNYALADLKEMGKQNLLPLLSTNVENKVVITKGFALQHDLHVGDSIVLGMYSESSQKIEENGRVVVGEIVQKLSGSNVEMYMDWRNKEFNTDFTVFSRLFISSNDEQYTLKQLEELKKQYPELQINSYEQSVKKAKQMFYQRWSIFIVVMIVMVFSVMLGVFNTLINNINSKRKEFAVLRTICIDKRGIIRVIMTQVILYILIGLILGTFAGILLTYAISLIDHGKVYIDFIFVNTIVGVMLGMAFIIFVPFANRIGKRKVSIELNQDNK</sequence>
<feature type="transmembrane region" description="Helical" evidence="6">
    <location>
        <begin position="20"/>
        <end position="42"/>
    </location>
</feature>
<feature type="domain" description="ABC3 transporter permease C-terminal" evidence="7">
    <location>
        <begin position="248"/>
        <end position="366"/>
    </location>
</feature>
<dbReference type="Proteomes" id="UP000006967">
    <property type="component" value="Unassembled WGS sequence"/>
</dbReference>
<keyword evidence="4 6" id="KW-1133">Transmembrane helix</keyword>
<dbReference type="InterPro" id="IPR038766">
    <property type="entry name" value="Membrane_comp_ABC_pdt"/>
</dbReference>
<feature type="transmembrane region" description="Helical" evidence="6">
    <location>
        <begin position="393"/>
        <end position="410"/>
    </location>
</feature>
<feature type="domain" description="MacB-like periplasmic core" evidence="8">
    <location>
        <begin position="23"/>
        <end position="220"/>
    </location>
</feature>
<dbReference type="PANTHER" id="PTHR30287">
    <property type="entry name" value="MEMBRANE COMPONENT OF PREDICTED ABC SUPERFAMILY METABOLITE UPTAKE TRANSPORTER"/>
    <property type="match status" value="1"/>
</dbReference>
<comment type="subcellular location">
    <subcellularLocation>
        <location evidence="1">Cell membrane</location>
        <topology evidence="1">Multi-pass membrane protein</topology>
    </subcellularLocation>
</comment>
<feature type="transmembrane region" description="Helical" evidence="6">
    <location>
        <begin position="472"/>
        <end position="492"/>
    </location>
</feature>
<keyword evidence="3 6" id="KW-0812">Transmembrane</keyword>
<gene>
    <name evidence="9" type="ORF">IK5_02837</name>
</gene>
<feature type="transmembrane region" description="Helical" evidence="6">
    <location>
        <begin position="703"/>
        <end position="726"/>
    </location>
</feature>
<evidence type="ECO:0000256" key="1">
    <source>
        <dbReference type="ARBA" id="ARBA00004651"/>
    </source>
</evidence>
<evidence type="ECO:0000259" key="8">
    <source>
        <dbReference type="Pfam" id="PF12704"/>
    </source>
</evidence>
<comment type="caution">
    <text evidence="9">The sequence shown here is derived from an EMBL/GenBank/DDBJ whole genome shotgun (WGS) entry which is preliminary data.</text>
</comment>
<dbReference type="EMBL" id="AHFG01000030">
    <property type="protein sequence ID" value="EJR71939.1"/>
    <property type="molecule type" value="Genomic_DNA"/>
</dbReference>
<accession>A0A9W5P2K9</accession>
<feature type="domain" description="ABC3 transporter permease C-terminal" evidence="7">
    <location>
        <begin position="707"/>
        <end position="819"/>
    </location>
</feature>
<organism evidence="9 10">
    <name type="scientific">Bacillus cereus VD154</name>
    <dbReference type="NCBI Taxonomy" id="1053238"/>
    <lineage>
        <taxon>Bacteria</taxon>
        <taxon>Bacillati</taxon>
        <taxon>Bacillota</taxon>
        <taxon>Bacilli</taxon>
        <taxon>Bacillales</taxon>
        <taxon>Bacillaceae</taxon>
        <taxon>Bacillus</taxon>
        <taxon>Bacillus cereus group</taxon>
    </lineage>
</organism>
<evidence type="ECO:0000259" key="7">
    <source>
        <dbReference type="Pfam" id="PF02687"/>
    </source>
</evidence>
<feature type="transmembrane region" description="Helical" evidence="6">
    <location>
        <begin position="791"/>
        <end position="813"/>
    </location>
</feature>
<dbReference type="Pfam" id="PF02687">
    <property type="entry name" value="FtsX"/>
    <property type="match status" value="2"/>
</dbReference>
<evidence type="ECO:0000256" key="4">
    <source>
        <dbReference type="ARBA" id="ARBA00022989"/>
    </source>
</evidence>
<keyword evidence="2" id="KW-1003">Cell membrane</keyword>
<evidence type="ECO:0000256" key="2">
    <source>
        <dbReference type="ARBA" id="ARBA00022475"/>
    </source>
</evidence>
<dbReference type="RefSeq" id="WP_000621279.1">
    <property type="nucleotide sequence ID" value="NZ_JH791881.1"/>
</dbReference>
<protein>
    <recommendedName>
        <fullName evidence="11">ABC3 transporter permease protein domain-containing protein</fullName>
    </recommendedName>
</protein>
<dbReference type="AlphaFoldDB" id="A0A9W5P2K9"/>
<evidence type="ECO:0008006" key="11">
    <source>
        <dbReference type="Google" id="ProtNLM"/>
    </source>
</evidence>